<gene>
    <name evidence="2" type="ORF">RV15_GL000717</name>
</gene>
<dbReference type="Pfam" id="PF06172">
    <property type="entry name" value="Cupin_5"/>
    <property type="match status" value="1"/>
</dbReference>
<dbReference type="SUPFAM" id="SSF51182">
    <property type="entry name" value="RmlC-like cupins"/>
    <property type="match status" value="1"/>
</dbReference>
<reference evidence="2 3" key="1">
    <citation type="submission" date="2014-12" db="EMBL/GenBank/DDBJ databases">
        <title>Draft genome sequences of 29 type strains of Enterococci.</title>
        <authorList>
            <person name="Zhong Z."/>
            <person name="Sun Z."/>
            <person name="Liu W."/>
            <person name="Zhang W."/>
            <person name="Zhang H."/>
        </authorList>
    </citation>
    <scope>NUCLEOTIDE SEQUENCE [LARGE SCALE GENOMIC DNA]</scope>
    <source>
        <strain evidence="2 3">DSM 22801</strain>
    </source>
</reference>
<proteinExistence type="predicted"/>
<accession>A0AA91JNY5</accession>
<dbReference type="InterPro" id="IPR014710">
    <property type="entry name" value="RmlC-like_jellyroll"/>
</dbReference>
<dbReference type="Gene3D" id="2.60.120.10">
    <property type="entry name" value="Jelly Rolls"/>
    <property type="match status" value="1"/>
</dbReference>
<name>A0AA91JNY5_9ENTE</name>
<dbReference type="PANTHER" id="PTHR33387:SF3">
    <property type="entry name" value="DUF985 DOMAIN-CONTAINING PROTEIN"/>
    <property type="match status" value="1"/>
</dbReference>
<dbReference type="CDD" id="cd06121">
    <property type="entry name" value="cupin_YML079wp"/>
    <property type="match status" value="1"/>
</dbReference>
<dbReference type="InterPro" id="IPR039935">
    <property type="entry name" value="YML079W-like"/>
</dbReference>
<dbReference type="Proteomes" id="UP000183039">
    <property type="component" value="Unassembled WGS sequence"/>
</dbReference>
<dbReference type="AlphaFoldDB" id="A0AA91JNY5"/>
<evidence type="ECO:0000313" key="3">
    <source>
        <dbReference type="Proteomes" id="UP000183039"/>
    </source>
</evidence>
<dbReference type="InterPro" id="IPR009327">
    <property type="entry name" value="Cupin_DUF985"/>
</dbReference>
<protein>
    <recommendedName>
        <fullName evidence="1">DUF985 domain-containing protein</fullName>
    </recommendedName>
</protein>
<dbReference type="PANTHER" id="PTHR33387">
    <property type="entry name" value="RMLC-LIKE JELLY ROLL FOLD PROTEIN"/>
    <property type="match status" value="1"/>
</dbReference>
<comment type="caution">
    <text evidence="2">The sequence shown here is derived from an EMBL/GenBank/DDBJ whole genome shotgun (WGS) entry which is preliminary data.</text>
</comment>
<organism evidence="2 3">
    <name type="scientific">Enterococcus silesiacus</name>
    <dbReference type="NCBI Taxonomy" id="332949"/>
    <lineage>
        <taxon>Bacteria</taxon>
        <taxon>Bacillati</taxon>
        <taxon>Bacillota</taxon>
        <taxon>Bacilli</taxon>
        <taxon>Lactobacillales</taxon>
        <taxon>Enterococcaceae</taxon>
        <taxon>Enterococcus</taxon>
    </lineage>
</organism>
<dbReference type="EMBL" id="JXLC01000014">
    <property type="protein sequence ID" value="OJG91440.1"/>
    <property type="molecule type" value="Genomic_DNA"/>
</dbReference>
<evidence type="ECO:0000313" key="2">
    <source>
        <dbReference type="EMBL" id="OJG91440.1"/>
    </source>
</evidence>
<feature type="domain" description="DUF985" evidence="1">
    <location>
        <begin position="18"/>
        <end position="152"/>
    </location>
</feature>
<sequence>MAKYFHFGGIVMEKNQDYWIEQLELEPHPEGGYFKQVLRCEQSLETSDNTIRPYYTSIYFLLTQGSPSHFHRLASDEIWYYHSGSALSIHLLYPNGQYERIQLGTDLEQGEVLQAIVPKNVIFGSSIEGNGEFALVSCMVSPGFDYQDFELFTKKQLNVLYPDHKNIIEQLAYDQLPE</sequence>
<dbReference type="InterPro" id="IPR011051">
    <property type="entry name" value="RmlC_Cupin_sf"/>
</dbReference>
<evidence type="ECO:0000259" key="1">
    <source>
        <dbReference type="Pfam" id="PF06172"/>
    </source>
</evidence>